<evidence type="ECO:0000256" key="1">
    <source>
        <dbReference type="SAM" id="MobiDB-lite"/>
    </source>
</evidence>
<dbReference type="EMBL" id="OOIP01000024">
    <property type="protein sequence ID" value="SPO41058.1"/>
    <property type="molecule type" value="Genomic_DNA"/>
</dbReference>
<evidence type="ECO:0000313" key="3">
    <source>
        <dbReference type="Proteomes" id="UP000323386"/>
    </source>
</evidence>
<name>A0A5C3F9D6_9BASI</name>
<feature type="compositionally biased region" description="Gly residues" evidence="1">
    <location>
        <begin position="61"/>
        <end position="71"/>
    </location>
</feature>
<organism evidence="2 3">
    <name type="scientific">Pseudozyma flocculosa</name>
    <dbReference type="NCBI Taxonomy" id="84751"/>
    <lineage>
        <taxon>Eukaryota</taxon>
        <taxon>Fungi</taxon>
        <taxon>Dikarya</taxon>
        <taxon>Basidiomycota</taxon>
        <taxon>Ustilaginomycotina</taxon>
        <taxon>Ustilaginomycetes</taxon>
        <taxon>Ustilaginales</taxon>
        <taxon>Ustilaginaceae</taxon>
        <taxon>Pseudozyma</taxon>
    </lineage>
</organism>
<protein>
    <submittedName>
        <fullName evidence="2">Uncharacterized protein</fullName>
    </submittedName>
</protein>
<keyword evidence="3" id="KW-1185">Reference proteome</keyword>
<dbReference type="Proteomes" id="UP000323386">
    <property type="component" value="Unassembled WGS sequence"/>
</dbReference>
<gene>
    <name evidence="2" type="ORF">PSFLO_06540</name>
</gene>
<sequence length="589" mass="62270">MAYRHTRRGSGYDEEQRVSRGSAATSVRFRRPGLARQDSRDTTTTARPGGSGGGDSDDDGGCSGGGGGGGHSASPRNIAVAIGVLRPSSQALCRPPSRRSQPSWFQVVHRPSSSLGFRAGAGGDAAAVDGLSQLPSIDAAVPSILGLAEAAGGDKLPCLLAWVWGPIRRLRHLDPCLCLPGLRASTASPPRRCQPAALNFSVLAERHQTRARAPGCSPAQKCSAASLGGEGGFHAAVSQARRPRSPPPLLSFREADRPDKQLVSRARQRLQRAGDGATLAGDRSESAYPDQVPAAWCTSMDRWHSLRNTQTVGELSRITCWRRLACLRRCTSLTDVVGWHPDGRPSLPFCQGSVFDRPGKRRQENLAPAANSNRANAKQQDVTMPSPWPPALPALLPQLRCRPGRPTGVEALLGIEIGPSLRIRPWFRHQTALASSRSPGSCFDRVALASASYVVSERGATSAKTSATGEQWAKLLGAIVAPSSSLSSGIAATVRGLSEKEIEGRKTCLAGLLSYQPVPAAKDSWTATSEDLDPRKPEVGIGILAVSRGTLATERQPSEDLASAPCGTAHSLREMPSVPGAGRRGLTKR</sequence>
<feature type="region of interest" description="Disordered" evidence="1">
    <location>
        <begin position="236"/>
        <end position="258"/>
    </location>
</feature>
<dbReference type="AlphaFoldDB" id="A0A5C3F9D6"/>
<accession>A0A5C3F9D6</accession>
<feature type="region of interest" description="Disordered" evidence="1">
    <location>
        <begin position="1"/>
        <end position="75"/>
    </location>
</feature>
<proteinExistence type="predicted"/>
<evidence type="ECO:0000313" key="2">
    <source>
        <dbReference type="EMBL" id="SPO41058.1"/>
    </source>
</evidence>
<reference evidence="2 3" key="1">
    <citation type="submission" date="2018-03" db="EMBL/GenBank/DDBJ databases">
        <authorList>
            <person name="Guldener U."/>
        </authorList>
    </citation>
    <scope>NUCLEOTIDE SEQUENCE [LARGE SCALE GENOMIC DNA]</scope>
    <source>
        <strain evidence="2 3">DAOM196992</strain>
    </source>
</reference>
<feature type="region of interest" description="Disordered" evidence="1">
    <location>
        <begin position="550"/>
        <end position="589"/>
    </location>
</feature>